<dbReference type="PANTHER" id="PTHR18947:SF35">
    <property type="entry name" value="COILED-COIL DOMAIN-CONTAINING PROTEIN 88B"/>
    <property type="match status" value="1"/>
</dbReference>
<keyword evidence="5" id="KW-1185">Reference proteome</keyword>
<keyword evidence="3" id="KW-0812">Transmembrane</keyword>
<dbReference type="GO" id="GO:0005813">
    <property type="term" value="C:centrosome"/>
    <property type="evidence" value="ECO:0007669"/>
    <property type="project" value="TreeGrafter"/>
</dbReference>
<feature type="region of interest" description="Disordered" evidence="2">
    <location>
        <begin position="1"/>
        <end position="33"/>
    </location>
</feature>
<organism evidence="4 5">
    <name type="scientific">Oncorhynchus kisutch</name>
    <name type="common">Coho salmon</name>
    <name type="synonym">Salmo kisutch</name>
    <dbReference type="NCBI Taxonomy" id="8019"/>
    <lineage>
        <taxon>Eukaryota</taxon>
        <taxon>Metazoa</taxon>
        <taxon>Chordata</taxon>
        <taxon>Craniata</taxon>
        <taxon>Vertebrata</taxon>
        <taxon>Euteleostomi</taxon>
        <taxon>Actinopterygii</taxon>
        <taxon>Neopterygii</taxon>
        <taxon>Teleostei</taxon>
        <taxon>Protacanthopterygii</taxon>
        <taxon>Salmoniformes</taxon>
        <taxon>Salmonidae</taxon>
        <taxon>Salmoninae</taxon>
        <taxon>Oncorhynchus</taxon>
    </lineage>
</organism>
<evidence type="ECO:0000256" key="1">
    <source>
        <dbReference type="SAM" id="Coils"/>
    </source>
</evidence>
<feature type="region of interest" description="Disordered" evidence="2">
    <location>
        <begin position="233"/>
        <end position="258"/>
    </location>
</feature>
<dbReference type="GO" id="GO:0008017">
    <property type="term" value="F:microtubule binding"/>
    <property type="evidence" value="ECO:0007669"/>
    <property type="project" value="TreeGrafter"/>
</dbReference>
<dbReference type="GeneTree" id="ENSGT00940000165784"/>
<dbReference type="Ensembl" id="ENSOKIT00005076495.1">
    <property type="protein sequence ID" value="ENSOKIP00005071795.1"/>
    <property type="gene ID" value="ENSOKIG00005030939.1"/>
</dbReference>
<keyword evidence="3" id="KW-1133">Transmembrane helix</keyword>
<feature type="compositionally biased region" description="Polar residues" evidence="2">
    <location>
        <begin position="762"/>
        <end position="786"/>
    </location>
</feature>
<feature type="region of interest" description="Disordered" evidence="2">
    <location>
        <begin position="707"/>
        <end position="829"/>
    </location>
</feature>
<dbReference type="GO" id="GO:0005737">
    <property type="term" value="C:cytoplasm"/>
    <property type="evidence" value="ECO:0007669"/>
    <property type="project" value="TreeGrafter"/>
</dbReference>
<feature type="compositionally biased region" description="Polar residues" evidence="2">
    <location>
        <begin position="802"/>
        <end position="814"/>
    </location>
</feature>
<dbReference type="Proteomes" id="UP000694557">
    <property type="component" value="Unassembled WGS sequence"/>
</dbReference>
<dbReference type="GO" id="GO:0030705">
    <property type="term" value="P:cytoskeleton-dependent intracellular transport"/>
    <property type="evidence" value="ECO:0007669"/>
    <property type="project" value="TreeGrafter"/>
</dbReference>
<keyword evidence="3" id="KW-0472">Membrane</keyword>
<dbReference type="PANTHER" id="PTHR18947">
    <property type="entry name" value="HOOK PROTEINS"/>
    <property type="match status" value="1"/>
</dbReference>
<evidence type="ECO:0000313" key="5">
    <source>
        <dbReference type="Proteomes" id="UP000694557"/>
    </source>
</evidence>
<evidence type="ECO:0000256" key="3">
    <source>
        <dbReference type="SAM" id="Phobius"/>
    </source>
</evidence>
<feature type="compositionally biased region" description="Basic and acidic residues" evidence="2">
    <location>
        <begin position="818"/>
        <end position="829"/>
    </location>
</feature>
<evidence type="ECO:0000313" key="4">
    <source>
        <dbReference type="Ensembl" id="ENSOKIP00005071795.1"/>
    </source>
</evidence>
<name>A0A8C7IHG3_ONCKI</name>
<reference evidence="4" key="2">
    <citation type="submission" date="2025-09" db="UniProtKB">
        <authorList>
            <consortium name="Ensembl"/>
        </authorList>
    </citation>
    <scope>IDENTIFICATION</scope>
</reference>
<sequence length="829" mass="94245">GEKEERGEKEGRGEKEERGENEERGERGKERSVEKDVCVFPGLDVERLASELQQALEQADRQASVAQDLRSKLGEQSRKAWEAEQRLVLLEAEGQRLRKATESLAEAKRQIEVLQAVRLQMEEELCRLRSQAELQRMQASVIATLEGERATLERERETLRSSVDTLRTAQRKGDQLELTTQALRTELEHQGRSLESSRHNEEELEAELREVALEVESLTRGRNQALLEASRLEQEKEACQGELDSQRKEQRQREREAARLRQQLQSTASALEHSNQRACSLETEHRHVCQELSQSKELCAQLQDLEKELGTRLRGLEKESQELKELNTKAQNKIRSLTQVCVCIFVCVYVCVCIYMCVSVYVQIISFSPPPQNAAVGAEREVLLCQLSQSQSAGSHLREQIDTLHHHSISLQETCTKLQTLNTQLQVEEASLSFQHAAALARCSKSEARCAALEAESKVWAREHEESLVRTEGLRRDQERMTALQQRQEAELEELLDRHSHLRSSNRNLETQHRDLEGRLQGVQREWAQVQSELLAQGSVLRGELSAAQLERTRLEGEISSLRENNQRLELSTDRLTNQYQLLTQLKGNMEEENRHLLEQNQSLTNQNRDLMEQSLERKDQHHSQQREYQEKMGELRREKQKLVEKIMDQYRVLDPSMLTPSKAKKSNWIADRMKKLIKPKGGGREGRAPVYAAGSIENLADYPLDTQTAAGTDPRSAPVSPSSLRRAPSLGIPDQMEGLCGLPLRSGSGYRRKLGPRRKLASQSFSPGDQKTSPLERLQSANRGSTVIWEGQISPRDKLTPKTTPMASTSQENVMEEEGRGEEGRGDG</sequence>
<dbReference type="GO" id="GO:0031122">
    <property type="term" value="P:cytoplasmic microtubule organization"/>
    <property type="evidence" value="ECO:0007669"/>
    <property type="project" value="TreeGrafter"/>
</dbReference>
<feature type="coiled-coil region" evidence="1">
    <location>
        <begin position="45"/>
        <end position="169"/>
    </location>
</feature>
<protein>
    <submittedName>
        <fullName evidence="4">Coiled-coil domain containing 88B</fullName>
    </submittedName>
</protein>
<reference evidence="4" key="1">
    <citation type="submission" date="2025-08" db="UniProtKB">
        <authorList>
            <consortium name="Ensembl"/>
        </authorList>
    </citation>
    <scope>IDENTIFICATION</scope>
</reference>
<keyword evidence="1" id="KW-0175">Coiled coil</keyword>
<dbReference type="AlphaFoldDB" id="A0A8C7IHG3"/>
<proteinExistence type="predicted"/>
<feature type="transmembrane region" description="Helical" evidence="3">
    <location>
        <begin position="337"/>
        <end position="362"/>
    </location>
</feature>
<dbReference type="GO" id="GO:0051959">
    <property type="term" value="F:dynein light intermediate chain binding"/>
    <property type="evidence" value="ECO:0007669"/>
    <property type="project" value="TreeGrafter"/>
</dbReference>
<evidence type="ECO:0000256" key="2">
    <source>
        <dbReference type="SAM" id="MobiDB-lite"/>
    </source>
</evidence>
<feature type="region of interest" description="Disordered" evidence="2">
    <location>
        <begin position="616"/>
        <end position="635"/>
    </location>
</feature>
<feature type="compositionally biased region" description="Basic residues" evidence="2">
    <location>
        <begin position="751"/>
        <end position="761"/>
    </location>
</feature>
<accession>A0A8C7IHG3</accession>